<gene>
    <name evidence="1" type="ORF">IWQ62_004016</name>
</gene>
<protein>
    <submittedName>
        <fullName evidence="1">Uncharacterized protein</fullName>
    </submittedName>
</protein>
<proteinExistence type="predicted"/>
<accession>A0A9W8E606</accession>
<evidence type="ECO:0000313" key="1">
    <source>
        <dbReference type="EMBL" id="KAJ1961011.1"/>
    </source>
</evidence>
<dbReference type="EMBL" id="JANBPY010001221">
    <property type="protein sequence ID" value="KAJ1961011.1"/>
    <property type="molecule type" value="Genomic_DNA"/>
</dbReference>
<comment type="caution">
    <text evidence="1">The sequence shown here is derived from an EMBL/GenBank/DDBJ whole genome shotgun (WGS) entry which is preliminary data.</text>
</comment>
<reference evidence="1" key="1">
    <citation type="submission" date="2022-07" db="EMBL/GenBank/DDBJ databases">
        <title>Phylogenomic reconstructions and comparative analyses of Kickxellomycotina fungi.</title>
        <authorList>
            <person name="Reynolds N.K."/>
            <person name="Stajich J.E."/>
            <person name="Barry K."/>
            <person name="Grigoriev I.V."/>
            <person name="Crous P."/>
            <person name="Smith M.E."/>
        </authorList>
    </citation>
    <scope>NUCLEOTIDE SEQUENCE</scope>
    <source>
        <strain evidence="1">RSA 1196</strain>
    </source>
</reference>
<dbReference type="AlphaFoldDB" id="A0A9W8E606"/>
<name>A0A9W8E606_9FUNG</name>
<dbReference type="Proteomes" id="UP001150925">
    <property type="component" value="Unassembled WGS sequence"/>
</dbReference>
<evidence type="ECO:0000313" key="2">
    <source>
        <dbReference type="Proteomes" id="UP001150925"/>
    </source>
</evidence>
<sequence>MNRGKRGGIVFIMSRRTHLRKTRRRSVVFPAPSKTVAISSLPRVLIGGALEYRSPSPPYSVSYEPPSYQSNVEIWIPQSVIEIDPDANATEPPAYEESGKIPFESIPEFSPIPAVIREFMNRTIVGKYSTEDNEAGDAAAEEFLKMLQGKLSVVQQQAISMLLQVAPRNRLSYPLHQFFPEHYASVYDSDFEHRVICCTEDPEDPAWYRPYMPLYLISTGKSKLAVELLLTLHEIFPRDWENDSAEIVDVGWDIIDHDCIHAAIRIDDVHVIRTIITLSPGQKFTTLHYLAYFYTAVVFKRPNAAAVLYNMVVDRDLTTLGPFSGRLKEFYLYKRYVPEYWTSPLQASKVTDTSSPIDLDNWDPREFSTLFPKWLIGIPSLWSISDIIHVNQLKFTHTNWVPFAREAALQRSIDRLNKAAQETGGDTDANYQAIMDCITEDWQNLSLENNTQQKKL</sequence>
<organism evidence="1 2">
    <name type="scientific">Dispira parvispora</name>
    <dbReference type="NCBI Taxonomy" id="1520584"/>
    <lineage>
        <taxon>Eukaryota</taxon>
        <taxon>Fungi</taxon>
        <taxon>Fungi incertae sedis</taxon>
        <taxon>Zoopagomycota</taxon>
        <taxon>Kickxellomycotina</taxon>
        <taxon>Dimargaritomycetes</taxon>
        <taxon>Dimargaritales</taxon>
        <taxon>Dimargaritaceae</taxon>
        <taxon>Dispira</taxon>
    </lineage>
</organism>
<keyword evidence="2" id="KW-1185">Reference proteome</keyword>
<dbReference type="OrthoDB" id="10502160at2759"/>